<evidence type="ECO:0000256" key="1">
    <source>
        <dbReference type="SAM" id="MobiDB-lite"/>
    </source>
</evidence>
<evidence type="ECO:0000259" key="2">
    <source>
        <dbReference type="PROSITE" id="PS51433"/>
    </source>
</evidence>
<dbReference type="Proteomes" id="UP001367676">
    <property type="component" value="Unassembled WGS sequence"/>
</dbReference>
<organism evidence="3 4">
    <name type="scientific">Parthenolecanium corni</name>
    <dbReference type="NCBI Taxonomy" id="536013"/>
    <lineage>
        <taxon>Eukaryota</taxon>
        <taxon>Metazoa</taxon>
        <taxon>Ecdysozoa</taxon>
        <taxon>Arthropoda</taxon>
        <taxon>Hexapoda</taxon>
        <taxon>Insecta</taxon>
        <taxon>Pterygota</taxon>
        <taxon>Neoptera</taxon>
        <taxon>Paraneoptera</taxon>
        <taxon>Hemiptera</taxon>
        <taxon>Sternorrhyncha</taxon>
        <taxon>Coccoidea</taxon>
        <taxon>Coccidae</taxon>
        <taxon>Parthenolecanium</taxon>
    </lineage>
</organism>
<dbReference type="AlphaFoldDB" id="A0AAN9TG77"/>
<dbReference type="PROSITE" id="PS51433">
    <property type="entry name" value="PNT"/>
    <property type="match status" value="1"/>
</dbReference>
<feature type="region of interest" description="Disordered" evidence="1">
    <location>
        <begin position="103"/>
        <end position="162"/>
    </location>
</feature>
<feature type="compositionally biased region" description="Basic and acidic residues" evidence="1">
    <location>
        <begin position="204"/>
        <end position="214"/>
    </location>
</feature>
<sequence length="309" mass="34922">MESWFCEEDIRASEFIKLLKILKRNCSEESGYVSDESDMVTGTSTTNPKYQISPLDSHCSQNLEVSRLSPENLPKSDDNISFLDISNFLSKCCINSTCLHSKNNNQNHSDRSDSNEPNKLQFEPQKYDCDKGACKRKNPSSKRMSEKSTASTSIAEGRNPQEEIIIDFESSDEVLRLGEQHKANKSEAVKVDSKSAPSSSAKASKKDENVEEKSVMVPTDPSEWNGEHIESWLKWCTQQFELWPIPSASDFPRSGTELCAFERNDFERCTRNRRTARLLFVHLSHLKNALTGRPLSPSLVKATEEEGNN</sequence>
<evidence type="ECO:0000313" key="4">
    <source>
        <dbReference type="Proteomes" id="UP001367676"/>
    </source>
</evidence>
<feature type="compositionally biased region" description="Basic and acidic residues" evidence="1">
    <location>
        <begin position="181"/>
        <end position="193"/>
    </location>
</feature>
<accession>A0AAN9TG77</accession>
<dbReference type="InterPro" id="IPR003118">
    <property type="entry name" value="Pointed_dom"/>
</dbReference>
<proteinExistence type="predicted"/>
<dbReference type="SUPFAM" id="SSF47769">
    <property type="entry name" value="SAM/Pointed domain"/>
    <property type="match status" value="1"/>
</dbReference>
<reference evidence="3 4" key="1">
    <citation type="submission" date="2024-03" db="EMBL/GenBank/DDBJ databases">
        <title>Adaptation during the transition from Ophiocordyceps entomopathogen to insect associate is accompanied by gene loss and intensified selection.</title>
        <authorList>
            <person name="Ward C.M."/>
            <person name="Onetto C.A."/>
            <person name="Borneman A.R."/>
        </authorList>
    </citation>
    <scope>NUCLEOTIDE SEQUENCE [LARGE SCALE GENOMIC DNA]</scope>
    <source>
        <strain evidence="3">AWRI1</strain>
        <tissue evidence="3">Single Adult Female</tissue>
    </source>
</reference>
<feature type="domain" description="PNT" evidence="2">
    <location>
        <begin position="203"/>
        <end position="290"/>
    </location>
</feature>
<dbReference type="Gene3D" id="1.10.150.50">
    <property type="entry name" value="Transcription Factor, Ets-1"/>
    <property type="match status" value="1"/>
</dbReference>
<dbReference type="Pfam" id="PF02198">
    <property type="entry name" value="SAM_PNT"/>
    <property type="match status" value="1"/>
</dbReference>
<evidence type="ECO:0000313" key="3">
    <source>
        <dbReference type="EMBL" id="KAK7590803.1"/>
    </source>
</evidence>
<dbReference type="CDD" id="cd08203">
    <property type="entry name" value="SAM_PNT"/>
    <property type="match status" value="1"/>
</dbReference>
<dbReference type="SMART" id="SM00251">
    <property type="entry name" value="SAM_PNT"/>
    <property type="match status" value="1"/>
</dbReference>
<dbReference type="GO" id="GO:0043565">
    <property type="term" value="F:sequence-specific DNA binding"/>
    <property type="evidence" value="ECO:0007669"/>
    <property type="project" value="InterPro"/>
</dbReference>
<keyword evidence="4" id="KW-1185">Reference proteome</keyword>
<feature type="region of interest" description="Disordered" evidence="1">
    <location>
        <begin position="181"/>
        <end position="223"/>
    </location>
</feature>
<name>A0AAN9TG77_9HEMI</name>
<gene>
    <name evidence="3" type="ORF">V9T40_002416</name>
</gene>
<dbReference type="EMBL" id="JBBCAQ010000022">
    <property type="protein sequence ID" value="KAK7590803.1"/>
    <property type="molecule type" value="Genomic_DNA"/>
</dbReference>
<protein>
    <recommendedName>
        <fullName evidence="2">PNT domain-containing protein</fullName>
    </recommendedName>
</protein>
<comment type="caution">
    <text evidence="3">The sequence shown here is derived from an EMBL/GenBank/DDBJ whole genome shotgun (WGS) entry which is preliminary data.</text>
</comment>
<dbReference type="InterPro" id="IPR013761">
    <property type="entry name" value="SAM/pointed_sf"/>
</dbReference>